<reference evidence="3" key="2">
    <citation type="submission" date="2025-09" db="UniProtKB">
        <authorList>
            <consortium name="Ensembl"/>
        </authorList>
    </citation>
    <scope>IDENTIFICATION</scope>
</reference>
<evidence type="ECO:0000259" key="2">
    <source>
        <dbReference type="Pfam" id="PF00638"/>
    </source>
</evidence>
<evidence type="ECO:0000256" key="1">
    <source>
        <dbReference type="SAM" id="MobiDB-lite"/>
    </source>
</evidence>
<feature type="compositionally biased region" description="Basic and acidic residues" evidence="1">
    <location>
        <begin position="210"/>
        <end position="224"/>
    </location>
</feature>
<sequence>MVLRSNVGSDRAWVWSTPADFADNEAHPETLAARFLNAESRYLRCFGGLPIVTRGHVLGTYDVLSLFHLSANCFNFLMLCCTWRWLVLFHYDCHYRLKQSSVLVLAFIPNGIAHRVPPPSLLVTFKFPDAQKFKMKFEECQKMVQELNAHGRKDNEADTMLEKLDKLTVNESAKETESGDGAGRKGDEAKSETLVRDEAELEAPGQVEEAEGHTDTQQEAKGSEAVEPQKTAGDVSAGGATSNPVPVSPTKGD</sequence>
<protein>
    <recommendedName>
        <fullName evidence="2">RanBD1 domain-containing protein</fullName>
    </recommendedName>
</protein>
<evidence type="ECO:0000313" key="3">
    <source>
        <dbReference type="Ensembl" id="ENSEBUP00000015744.1"/>
    </source>
</evidence>
<keyword evidence="4" id="KW-1185">Reference proteome</keyword>
<accession>A0A8C4QJ61</accession>
<dbReference type="Pfam" id="PF00638">
    <property type="entry name" value="Ran_BP1"/>
    <property type="match status" value="1"/>
</dbReference>
<dbReference type="InterPro" id="IPR000156">
    <property type="entry name" value="Ran_bind_dom"/>
</dbReference>
<organism evidence="3 4">
    <name type="scientific">Eptatretus burgeri</name>
    <name type="common">Inshore hagfish</name>
    <dbReference type="NCBI Taxonomy" id="7764"/>
    <lineage>
        <taxon>Eukaryota</taxon>
        <taxon>Metazoa</taxon>
        <taxon>Chordata</taxon>
        <taxon>Craniata</taxon>
        <taxon>Vertebrata</taxon>
        <taxon>Cyclostomata</taxon>
        <taxon>Myxini</taxon>
        <taxon>Myxiniformes</taxon>
        <taxon>Myxinidae</taxon>
        <taxon>Eptatretinae</taxon>
        <taxon>Eptatretus</taxon>
    </lineage>
</organism>
<proteinExistence type="predicted"/>
<feature type="region of interest" description="Disordered" evidence="1">
    <location>
        <begin position="164"/>
        <end position="253"/>
    </location>
</feature>
<dbReference type="AlphaFoldDB" id="A0A8C4QJ61"/>
<feature type="domain" description="RanBD1" evidence="2">
    <location>
        <begin position="1"/>
        <end position="40"/>
    </location>
</feature>
<reference evidence="3" key="1">
    <citation type="submission" date="2025-08" db="UniProtKB">
        <authorList>
            <consortium name="Ensembl"/>
        </authorList>
    </citation>
    <scope>IDENTIFICATION</scope>
</reference>
<feature type="compositionally biased region" description="Basic and acidic residues" evidence="1">
    <location>
        <begin position="164"/>
        <end position="198"/>
    </location>
</feature>
<name>A0A8C4QJ61_EPTBU</name>
<evidence type="ECO:0000313" key="4">
    <source>
        <dbReference type="Proteomes" id="UP000694388"/>
    </source>
</evidence>
<dbReference type="Proteomes" id="UP000694388">
    <property type="component" value="Unplaced"/>
</dbReference>
<dbReference type="Ensembl" id="ENSEBUT00000016320.1">
    <property type="protein sequence ID" value="ENSEBUP00000015744.1"/>
    <property type="gene ID" value="ENSEBUG00000009911.1"/>
</dbReference>